<keyword evidence="4" id="KW-0472">Membrane</keyword>
<feature type="domain" description="Signal transduction histidine kinase subgroup 3 dimerisation and phosphoacceptor" evidence="5">
    <location>
        <begin position="182"/>
        <end position="245"/>
    </location>
</feature>
<dbReference type="EMBL" id="BAAAME010000002">
    <property type="protein sequence ID" value="GAA1727997.1"/>
    <property type="molecule type" value="Genomic_DNA"/>
</dbReference>
<evidence type="ECO:0000259" key="5">
    <source>
        <dbReference type="Pfam" id="PF07730"/>
    </source>
</evidence>
<keyword evidence="3" id="KW-0902">Two-component regulatory system</keyword>
<accession>A0ABN2JI80</accession>
<dbReference type="Gene3D" id="1.20.5.1930">
    <property type="match status" value="1"/>
</dbReference>
<dbReference type="InterPro" id="IPR050482">
    <property type="entry name" value="Sensor_HK_TwoCompSys"/>
</dbReference>
<keyword evidence="1" id="KW-0808">Transferase</keyword>
<dbReference type="Gene3D" id="3.30.565.10">
    <property type="entry name" value="Histidine kinase-like ATPase, C-terminal domain"/>
    <property type="match status" value="1"/>
</dbReference>
<comment type="caution">
    <text evidence="6">The sequence shown here is derived from an EMBL/GenBank/DDBJ whole genome shotgun (WGS) entry which is preliminary data.</text>
</comment>
<sequence>MLTSGARAAGGPTWARLLGAGIWLVFLTEPVQVLLDHDGVWGGVGVAAVVAFVAVYLVGLLRVRRAHERREYAPSALLVAAMVVLAALTVPGAGDESLVLLVFVAALAVASLPARWAVVVTVGLVLVAAVSGRTVDGWDAHGNDLAIILAAGAVWSFRLALQRQGQLARAEQDLAELAIEEERTRIARDLHDILGHSLTVISVKSELAGRLLATDPDRARDELADVQRLARDALADVRSTTSGLQALSLPAEIAAARSALASAGIDPHLPTVAEVVPSQWRELYAWVLRESVTNVVRHSGARACWVELDERSMRVWDDGRGVDASTSSGTGLEGLRYRSRRAGAVLHTGPGPGGAGFAVEVEVPA</sequence>
<evidence type="ECO:0000256" key="3">
    <source>
        <dbReference type="ARBA" id="ARBA00023012"/>
    </source>
</evidence>
<dbReference type="GO" id="GO:0016301">
    <property type="term" value="F:kinase activity"/>
    <property type="evidence" value="ECO:0007669"/>
    <property type="project" value="UniProtKB-KW"/>
</dbReference>
<dbReference type="PANTHER" id="PTHR24421">
    <property type="entry name" value="NITRATE/NITRITE SENSOR PROTEIN NARX-RELATED"/>
    <property type="match status" value="1"/>
</dbReference>
<proteinExistence type="predicted"/>
<dbReference type="SUPFAM" id="SSF55874">
    <property type="entry name" value="ATPase domain of HSP90 chaperone/DNA topoisomerase II/histidine kinase"/>
    <property type="match status" value="1"/>
</dbReference>
<name>A0ABN2JI80_9ACTN</name>
<dbReference type="Proteomes" id="UP001501057">
    <property type="component" value="Unassembled WGS sequence"/>
</dbReference>
<evidence type="ECO:0000313" key="6">
    <source>
        <dbReference type="EMBL" id="GAA1727997.1"/>
    </source>
</evidence>
<organism evidence="6 7">
    <name type="scientific">Aeromicrobium alkaliterrae</name>
    <dbReference type="NCBI Taxonomy" id="302168"/>
    <lineage>
        <taxon>Bacteria</taxon>
        <taxon>Bacillati</taxon>
        <taxon>Actinomycetota</taxon>
        <taxon>Actinomycetes</taxon>
        <taxon>Propionibacteriales</taxon>
        <taxon>Nocardioidaceae</taxon>
        <taxon>Aeromicrobium</taxon>
    </lineage>
</organism>
<feature type="transmembrane region" description="Helical" evidence="4">
    <location>
        <begin position="72"/>
        <end position="93"/>
    </location>
</feature>
<evidence type="ECO:0000256" key="4">
    <source>
        <dbReference type="SAM" id="Phobius"/>
    </source>
</evidence>
<evidence type="ECO:0000256" key="1">
    <source>
        <dbReference type="ARBA" id="ARBA00022679"/>
    </source>
</evidence>
<reference evidence="6 7" key="1">
    <citation type="journal article" date="2019" name="Int. J. Syst. Evol. Microbiol.">
        <title>The Global Catalogue of Microorganisms (GCM) 10K type strain sequencing project: providing services to taxonomists for standard genome sequencing and annotation.</title>
        <authorList>
            <consortium name="The Broad Institute Genomics Platform"/>
            <consortium name="The Broad Institute Genome Sequencing Center for Infectious Disease"/>
            <person name="Wu L."/>
            <person name="Ma J."/>
        </authorList>
    </citation>
    <scope>NUCLEOTIDE SEQUENCE [LARGE SCALE GENOMIC DNA]</scope>
    <source>
        <strain evidence="6 7">JCM 13518</strain>
    </source>
</reference>
<gene>
    <name evidence="6" type="ORF">GCM10009710_05800</name>
</gene>
<dbReference type="InterPro" id="IPR036890">
    <property type="entry name" value="HATPase_C_sf"/>
</dbReference>
<dbReference type="InterPro" id="IPR011712">
    <property type="entry name" value="Sig_transdc_His_kin_sub3_dim/P"/>
</dbReference>
<keyword evidence="7" id="KW-1185">Reference proteome</keyword>
<keyword evidence="2 6" id="KW-0418">Kinase</keyword>
<keyword evidence="4" id="KW-0812">Transmembrane</keyword>
<dbReference type="PANTHER" id="PTHR24421:SF63">
    <property type="entry name" value="SENSOR HISTIDINE KINASE DESK"/>
    <property type="match status" value="1"/>
</dbReference>
<evidence type="ECO:0000256" key="2">
    <source>
        <dbReference type="ARBA" id="ARBA00022777"/>
    </source>
</evidence>
<feature type="transmembrane region" description="Helical" evidence="4">
    <location>
        <begin position="40"/>
        <end position="60"/>
    </location>
</feature>
<feature type="transmembrane region" description="Helical" evidence="4">
    <location>
        <begin position="99"/>
        <end position="130"/>
    </location>
</feature>
<dbReference type="CDD" id="cd16917">
    <property type="entry name" value="HATPase_UhpB-NarQ-NarX-like"/>
    <property type="match status" value="1"/>
</dbReference>
<dbReference type="Pfam" id="PF07730">
    <property type="entry name" value="HisKA_3"/>
    <property type="match status" value="1"/>
</dbReference>
<evidence type="ECO:0000313" key="7">
    <source>
        <dbReference type="Proteomes" id="UP001501057"/>
    </source>
</evidence>
<protein>
    <submittedName>
        <fullName evidence="6">Sensor histidine kinase</fullName>
    </submittedName>
</protein>
<dbReference type="RefSeq" id="WP_344197551.1">
    <property type="nucleotide sequence ID" value="NZ_BAAAME010000002.1"/>
</dbReference>
<keyword evidence="4" id="KW-1133">Transmembrane helix</keyword>